<sequence>MESTGCGHLAVRSPSPVTEIDDPRLRGVRLWLKRDDLLHPEVPGNKWRKLHLNLREAHARGATTLLTFGGAYSNHIRAVAAAGRACGFATVGVIRGEERPPLNPTLEFAVKRGMRLTYLDRDAYRAKHTPEVVAALRDRFGDFHLLPEGGSNALAVRGCAPVAGEIGVDFDVLCCACGTGGTLAGVAAGLGPGRRALGFAVLKGGGFLADEVRRLQREAGTVTDNWSIDADHHFGGFAKYPPELRAFVADFENRHGIEPERVYVAKMLAGIYDLAARGRLRPGTRVVALITGPPDPGGTGTGAGRGTQGLGAHPSRLE</sequence>
<feature type="domain" description="Tryptophan synthase beta chain-like PALP" evidence="5">
    <location>
        <begin position="15"/>
        <end position="292"/>
    </location>
</feature>
<comment type="caution">
    <text evidence="6">The sequence shown here is derived from an EMBL/GenBank/DDBJ whole genome shotgun (WGS) entry which is preliminary data.</text>
</comment>
<dbReference type="InterPro" id="IPR027278">
    <property type="entry name" value="ACCD_DCysDesulf"/>
</dbReference>
<organism evidence="6 7">
    <name type="scientific">Nocardiopsis lambiniae</name>
    <dbReference type="NCBI Taxonomy" id="3075539"/>
    <lineage>
        <taxon>Bacteria</taxon>
        <taxon>Bacillati</taxon>
        <taxon>Actinomycetota</taxon>
        <taxon>Actinomycetes</taxon>
        <taxon>Streptosporangiales</taxon>
        <taxon>Nocardiopsidaceae</taxon>
        <taxon>Nocardiopsis</taxon>
    </lineage>
</organism>
<keyword evidence="7" id="KW-1185">Reference proteome</keyword>
<dbReference type="EMBL" id="JAVREP010000001">
    <property type="protein sequence ID" value="MDT0327038.1"/>
    <property type="molecule type" value="Genomic_DNA"/>
</dbReference>
<feature type="compositionally biased region" description="Gly residues" evidence="4">
    <location>
        <begin position="297"/>
        <end position="309"/>
    </location>
</feature>
<keyword evidence="3" id="KW-0663">Pyridoxal phosphate</keyword>
<dbReference type="PIRSF" id="PIRSF006278">
    <property type="entry name" value="ACCD_DCysDesulf"/>
    <property type="match status" value="1"/>
</dbReference>
<dbReference type="InterPro" id="IPR036052">
    <property type="entry name" value="TrpB-like_PALP_sf"/>
</dbReference>
<comment type="similarity">
    <text evidence="2">Belongs to the ACC deaminase/D-cysteine desulfhydrase family.</text>
</comment>
<comment type="cofactor">
    <cofactor evidence="1">
        <name>pyridoxal 5'-phosphate</name>
        <dbReference type="ChEBI" id="CHEBI:597326"/>
    </cofactor>
</comment>
<protein>
    <submittedName>
        <fullName evidence="6">Pyridoxal-phosphate dependent enzyme</fullName>
    </submittedName>
</protein>
<accession>A0ABU2M308</accession>
<dbReference type="Gene3D" id="3.40.50.1100">
    <property type="match status" value="2"/>
</dbReference>
<evidence type="ECO:0000313" key="6">
    <source>
        <dbReference type="EMBL" id="MDT0327038.1"/>
    </source>
</evidence>
<dbReference type="PANTHER" id="PTHR43780:SF2">
    <property type="entry name" value="1-AMINOCYCLOPROPANE-1-CARBOXYLATE DEAMINASE-RELATED"/>
    <property type="match status" value="1"/>
</dbReference>
<evidence type="ECO:0000313" key="7">
    <source>
        <dbReference type="Proteomes" id="UP001183390"/>
    </source>
</evidence>
<name>A0ABU2M308_9ACTN</name>
<evidence type="ECO:0000256" key="4">
    <source>
        <dbReference type="SAM" id="MobiDB-lite"/>
    </source>
</evidence>
<dbReference type="PANTHER" id="PTHR43780">
    <property type="entry name" value="1-AMINOCYCLOPROPANE-1-CARBOXYLATE DEAMINASE-RELATED"/>
    <property type="match status" value="1"/>
</dbReference>
<evidence type="ECO:0000259" key="5">
    <source>
        <dbReference type="Pfam" id="PF00291"/>
    </source>
</evidence>
<dbReference type="SUPFAM" id="SSF53686">
    <property type="entry name" value="Tryptophan synthase beta subunit-like PLP-dependent enzymes"/>
    <property type="match status" value="1"/>
</dbReference>
<dbReference type="Pfam" id="PF00291">
    <property type="entry name" value="PALP"/>
    <property type="match status" value="1"/>
</dbReference>
<feature type="region of interest" description="Disordered" evidence="4">
    <location>
        <begin position="291"/>
        <end position="318"/>
    </location>
</feature>
<dbReference type="RefSeq" id="WP_311509838.1">
    <property type="nucleotide sequence ID" value="NZ_JAVREP010000001.1"/>
</dbReference>
<dbReference type="Proteomes" id="UP001183390">
    <property type="component" value="Unassembled WGS sequence"/>
</dbReference>
<evidence type="ECO:0000256" key="3">
    <source>
        <dbReference type="ARBA" id="ARBA00022898"/>
    </source>
</evidence>
<proteinExistence type="inferred from homology"/>
<gene>
    <name evidence="6" type="ORF">RM479_01285</name>
</gene>
<dbReference type="InterPro" id="IPR001926">
    <property type="entry name" value="TrpB-like_PALP"/>
</dbReference>
<evidence type="ECO:0000256" key="2">
    <source>
        <dbReference type="ARBA" id="ARBA00008639"/>
    </source>
</evidence>
<evidence type="ECO:0000256" key="1">
    <source>
        <dbReference type="ARBA" id="ARBA00001933"/>
    </source>
</evidence>
<reference evidence="7" key="1">
    <citation type="submission" date="2023-07" db="EMBL/GenBank/DDBJ databases">
        <title>30 novel species of actinomycetes from the DSMZ collection.</title>
        <authorList>
            <person name="Nouioui I."/>
        </authorList>
    </citation>
    <scope>NUCLEOTIDE SEQUENCE [LARGE SCALE GENOMIC DNA]</scope>
    <source>
        <strain evidence="7">DSM 44743</strain>
    </source>
</reference>